<sequence length="121" mass="14102">MIIQFFAVAVILSISSFQQDKRQILLFAPSEENNTLKLQLAEMATNDAGFKERDLTTKTYYYKPENEAIFKKYKVGGKGYQFVLIGKDGLEKYRSEKLVSNQKLFSLIDEMPMRKQEMKKE</sequence>
<keyword evidence="4" id="KW-1185">Reference proteome</keyword>
<evidence type="ECO:0000256" key="1">
    <source>
        <dbReference type="ARBA" id="ARBA00022729"/>
    </source>
</evidence>
<dbReference type="InterPro" id="IPR025232">
    <property type="entry name" value="DUF4174"/>
</dbReference>
<name>A0A7K1YFB1_9SPHI</name>
<keyword evidence="1" id="KW-0732">Signal</keyword>
<dbReference type="RefSeq" id="WP_160846476.1">
    <property type="nucleotide sequence ID" value="NZ_WVHT01000018.1"/>
</dbReference>
<dbReference type="Proteomes" id="UP000466586">
    <property type="component" value="Unassembled WGS sequence"/>
</dbReference>
<reference evidence="3 4" key="1">
    <citation type="submission" date="2019-11" db="EMBL/GenBank/DDBJ databases">
        <title>Pedobacter sp. HMF7647 Genome sequencing and assembly.</title>
        <authorList>
            <person name="Kang H."/>
            <person name="Kim H."/>
            <person name="Joh K."/>
        </authorList>
    </citation>
    <scope>NUCLEOTIDE SEQUENCE [LARGE SCALE GENOMIC DNA]</scope>
    <source>
        <strain evidence="3 4">HMF7647</strain>
    </source>
</reference>
<dbReference type="EMBL" id="WVHT01000018">
    <property type="protein sequence ID" value="MXV53297.1"/>
    <property type="molecule type" value="Genomic_DNA"/>
</dbReference>
<dbReference type="Pfam" id="PF13778">
    <property type="entry name" value="DUF4174"/>
    <property type="match status" value="1"/>
</dbReference>
<evidence type="ECO:0000313" key="4">
    <source>
        <dbReference type="Proteomes" id="UP000466586"/>
    </source>
</evidence>
<protein>
    <submittedName>
        <fullName evidence="3">DUF4174 domain-containing protein</fullName>
    </submittedName>
</protein>
<evidence type="ECO:0000259" key="2">
    <source>
        <dbReference type="Pfam" id="PF13778"/>
    </source>
</evidence>
<gene>
    <name evidence="3" type="ORF">GS399_20220</name>
</gene>
<accession>A0A7K1YFB1</accession>
<evidence type="ECO:0000313" key="3">
    <source>
        <dbReference type="EMBL" id="MXV53297.1"/>
    </source>
</evidence>
<dbReference type="AlphaFoldDB" id="A0A7K1YFB1"/>
<comment type="caution">
    <text evidence="3">The sequence shown here is derived from an EMBL/GenBank/DDBJ whole genome shotgun (WGS) entry which is preliminary data.</text>
</comment>
<proteinExistence type="predicted"/>
<feature type="domain" description="DUF4174" evidence="2">
    <location>
        <begin position="15"/>
        <end position="117"/>
    </location>
</feature>
<organism evidence="3 4">
    <name type="scientific">Hufsiella arboris</name>
    <dbReference type="NCBI Taxonomy" id="2695275"/>
    <lineage>
        <taxon>Bacteria</taxon>
        <taxon>Pseudomonadati</taxon>
        <taxon>Bacteroidota</taxon>
        <taxon>Sphingobacteriia</taxon>
        <taxon>Sphingobacteriales</taxon>
        <taxon>Sphingobacteriaceae</taxon>
        <taxon>Hufsiella</taxon>
    </lineage>
</organism>